<evidence type="ECO:0000313" key="1">
    <source>
        <dbReference type="EMBL" id="MED6139109.1"/>
    </source>
</evidence>
<comment type="caution">
    <text evidence="1">The sequence shown here is derived from an EMBL/GenBank/DDBJ whole genome shotgun (WGS) entry which is preliminary data.</text>
</comment>
<dbReference type="EMBL" id="JASCZI010061602">
    <property type="protein sequence ID" value="MED6139109.1"/>
    <property type="molecule type" value="Genomic_DNA"/>
</dbReference>
<evidence type="ECO:0000313" key="2">
    <source>
        <dbReference type="Proteomes" id="UP001341840"/>
    </source>
</evidence>
<accession>A0ABU6SSD3</accession>
<name>A0ABU6SSD3_9FABA</name>
<dbReference type="Proteomes" id="UP001341840">
    <property type="component" value="Unassembled WGS sequence"/>
</dbReference>
<gene>
    <name evidence="1" type="ORF">PIB30_080800</name>
</gene>
<organism evidence="1 2">
    <name type="scientific">Stylosanthes scabra</name>
    <dbReference type="NCBI Taxonomy" id="79078"/>
    <lineage>
        <taxon>Eukaryota</taxon>
        <taxon>Viridiplantae</taxon>
        <taxon>Streptophyta</taxon>
        <taxon>Embryophyta</taxon>
        <taxon>Tracheophyta</taxon>
        <taxon>Spermatophyta</taxon>
        <taxon>Magnoliopsida</taxon>
        <taxon>eudicotyledons</taxon>
        <taxon>Gunneridae</taxon>
        <taxon>Pentapetalae</taxon>
        <taxon>rosids</taxon>
        <taxon>fabids</taxon>
        <taxon>Fabales</taxon>
        <taxon>Fabaceae</taxon>
        <taxon>Papilionoideae</taxon>
        <taxon>50 kb inversion clade</taxon>
        <taxon>dalbergioids sensu lato</taxon>
        <taxon>Dalbergieae</taxon>
        <taxon>Pterocarpus clade</taxon>
        <taxon>Stylosanthes</taxon>
    </lineage>
</organism>
<proteinExistence type="predicted"/>
<sequence length="120" mass="13325">MGNGREEWKTACSLVRVTGYLLNRSVQNGSCRFCCTGDFLACSVQNSNKFREHSNSQTQSTEKRNDVPPHCHHGTTSACHCRTCAPGRRCALVNIITPVLSLPLNVLVAKEVFNMILKKM</sequence>
<reference evidence="1 2" key="1">
    <citation type="journal article" date="2023" name="Plants (Basel)">
        <title>Bridging the Gap: Combining Genomics and Transcriptomics Approaches to Understand Stylosanthes scabra, an Orphan Legume from the Brazilian Caatinga.</title>
        <authorList>
            <person name="Ferreira-Neto J.R.C."/>
            <person name="da Silva M.D."/>
            <person name="Binneck E."/>
            <person name="de Melo N.F."/>
            <person name="da Silva R.H."/>
            <person name="de Melo A.L.T.M."/>
            <person name="Pandolfi V."/>
            <person name="Bustamante F.O."/>
            <person name="Brasileiro-Vidal A.C."/>
            <person name="Benko-Iseppon A.M."/>
        </authorList>
    </citation>
    <scope>NUCLEOTIDE SEQUENCE [LARGE SCALE GENOMIC DNA]</scope>
    <source>
        <tissue evidence="1">Leaves</tissue>
    </source>
</reference>
<keyword evidence="2" id="KW-1185">Reference proteome</keyword>
<protein>
    <submittedName>
        <fullName evidence="1">Uncharacterized protein</fullName>
    </submittedName>
</protein>